<evidence type="ECO:0000256" key="3">
    <source>
        <dbReference type="ARBA" id="ARBA00024378"/>
    </source>
</evidence>
<dbReference type="RefSeq" id="XP_030529887.2">
    <property type="nucleotide sequence ID" value="XM_030674027.2"/>
</dbReference>
<dbReference type="PANTHER" id="PTHR32295">
    <property type="entry name" value="IQ-DOMAIN 5-RELATED"/>
    <property type="match status" value="1"/>
</dbReference>
<feature type="compositionally biased region" description="Polar residues" evidence="5">
    <location>
        <begin position="284"/>
        <end position="299"/>
    </location>
</feature>
<evidence type="ECO:0000313" key="8">
    <source>
        <dbReference type="RefSeq" id="XP_030529887.2"/>
    </source>
</evidence>
<feature type="region of interest" description="Disordered" evidence="5">
    <location>
        <begin position="273"/>
        <end position="301"/>
    </location>
</feature>
<evidence type="ECO:0000256" key="1">
    <source>
        <dbReference type="ARBA" id="ARBA00022860"/>
    </source>
</evidence>
<dbReference type="GeneID" id="115740538"/>
<keyword evidence="7" id="KW-1185">Reference proteome</keyword>
<feature type="region of interest" description="Disordered" evidence="5">
    <location>
        <begin position="19"/>
        <end position="40"/>
    </location>
</feature>
<sequence length="416" mass="44902">MGRATRWLKGLFGIKEDRNELDNNNNSNSKIQSSNSSGLCNNPATIPPNISVAEAAWLRSSGCTDEAEKEQNKRAIAVAAATAAAADAAVVAAQAAVAVIRLTSSWRGAMSVGGPEGHAAVKIQTVFRGYLARRALRALKGLVKLQAHVRGYLVRKQAAAALHSFEALMRAQASARLQRLSARSGGGGGDDTCRNGFGTRKPMERYDDKTRNEHEHPRAAPTHNRRLSASIVHSTTLHPATEDTSKIVEVDNGVTPFSSSGQTFPCRAPTRLLRSSGWLDDPGPSTTPASTPRSMNTPARSDVGVGCLFRRREGRGLLSVPNYMSVTQSSKAKLRSQSAPKQRVGGAAEAPRKGASLLEVMMEYERSRSSFSGAVGVRMQRSCSQAQEAIVFKNAVVGKKKMERPEQELGEWERRR</sequence>
<dbReference type="KEGG" id="rarg:115740538"/>
<accession>A0A8B8P515</accession>
<evidence type="ECO:0000256" key="2">
    <source>
        <dbReference type="ARBA" id="ARBA00024341"/>
    </source>
</evidence>
<comment type="subunit">
    <text evidence="3">Binds to multiple calmodulin (CaM) in the presence of Ca(2+) and CaM-like proteins.</text>
</comment>
<feature type="compositionally biased region" description="Polar residues" evidence="5">
    <location>
        <begin position="329"/>
        <end position="340"/>
    </location>
</feature>
<evidence type="ECO:0000256" key="4">
    <source>
        <dbReference type="ARBA" id="ARBA00045534"/>
    </source>
</evidence>
<comment type="function">
    <text evidence="4">May be involved in cooperative interactions with calmodulins or calmodulin-like proteins. Recruits calmodulin proteins to microtubules, thus being a potential scaffold in cellular signaling and trafficking. May associate with nucleic acids and regulate gene expression at the transcriptional or post-transcriptional level.</text>
</comment>
<dbReference type="Pfam" id="PF13178">
    <property type="entry name" value="DUF4005"/>
    <property type="match status" value="1"/>
</dbReference>
<feature type="region of interest" description="Disordered" evidence="5">
    <location>
        <begin position="329"/>
        <end position="350"/>
    </location>
</feature>
<evidence type="ECO:0000256" key="5">
    <source>
        <dbReference type="SAM" id="MobiDB-lite"/>
    </source>
</evidence>
<dbReference type="Pfam" id="PF00612">
    <property type="entry name" value="IQ"/>
    <property type="match status" value="2"/>
</dbReference>
<keyword evidence="1" id="KW-0112">Calmodulin-binding</keyword>
<feature type="compositionally biased region" description="Low complexity" evidence="5">
    <location>
        <begin position="23"/>
        <end position="37"/>
    </location>
</feature>
<dbReference type="AlphaFoldDB" id="A0A8B8P515"/>
<dbReference type="InterPro" id="IPR000048">
    <property type="entry name" value="IQ_motif_EF-hand-BS"/>
</dbReference>
<evidence type="ECO:0000313" key="7">
    <source>
        <dbReference type="Proteomes" id="UP000827889"/>
    </source>
</evidence>
<feature type="region of interest" description="Disordered" evidence="5">
    <location>
        <begin position="181"/>
        <end position="225"/>
    </location>
</feature>
<dbReference type="Gene3D" id="1.20.5.190">
    <property type="match status" value="1"/>
</dbReference>
<evidence type="ECO:0000259" key="6">
    <source>
        <dbReference type="Pfam" id="PF13178"/>
    </source>
</evidence>
<gene>
    <name evidence="8" type="primary">LOC115740538</name>
</gene>
<dbReference type="InterPro" id="IPR025064">
    <property type="entry name" value="DUF4005"/>
</dbReference>
<comment type="similarity">
    <text evidence="2">Belongs to the IQD family.</text>
</comment>
<reference evidence="8" key="1">
    <citation type="submission" date="2025-08" db="UniProtKB">
        <authorList>
            <consortium name="RefSeq"/>
        </authorList>
    </citation>
    <scope>IDENTIFICATION</scope>
    <source>
        <tissue evidence="8">Leaf</tissue>
    </source>
</reference>
<dbReference type="SMART" id="SM00015">
    <property type="entry name" value="IQ"/>
    <property type="match status" value="2"/>
</dbReference>
<feature type="compositionally biased region" description="Basic and acidic residues" evidence="5">
    <location>
        <begin position="201"/>
        <end position="218"/>
    </location>
</feature>
<protein>
    <submittedName>
        <fullName evidence="8">Protein IQ-DOMAIN 25-like</fullName>
    </submittedName>
</protein>
<dbReference type="PROSITE" id="PS50096">
    <property type="entry name" value="IQ"/>
    <property type="match status" value="2"/>
</dbReference>
<dbReference type="InterPro" id="IPR027417">
    <property type="entry name" value="P-loop_NTPase"/>
</dbReference>
<dbReference type="CDD" id="cd23767">
    <property type="entry name" value="IQCD"/>
    <property type="match status" value="1"/>
</dbReference>
<proteinExistence type="inferred from homology"/>
<organism evidence="7 8">
    <name type="scientific">Rhodamnia argentea</name>
    <dbReference type="NCBI Taxonomy" id="178133"/>
    <lineage>
        <taxon>Eukaryota</taxon>
        <taxon>Viridiplantae</taxon>
        <taxon>Streptophyta</taxon>
        <taxon>Embryophyta</taxon>
        <taxon>Tracheophyta</taxon>
        <taxon>Spermatophyta</taxon>
        <taxon>Magnoliopsida</taxon>
        <taxon>eudicotyledons</taxon>
        <taxon>Gunneridae</taxon>
        <taxon>Pentapetalae</taxon>
        <taxon>rosids</taxon>
        <taxon>malvids</taxon>
        <taxon>Myrtales</taxon>
        <taxon>Myrtaceae</taxon>
        <taxon>Myrtoideae</taxon>
        <taxon>Myrteae</taxon>
        <taxon>Australasian group</taxon>
        <taxon>Rhodamnia</taxon>
    </lineage>
</organism>
<name>A0A8B8P515_9MYRT</name>
<dbReference type="GO" id="GO:0005516">
    <property type="term" value="F:calmodulin binding"/>
    <property type="evidence" value="ECO:0007669"/>
    <property type="project" value="UniProtKB-KW"/>
</dbReference>
<dbReference type="SUPFAM" id="SSF52540">
    <property type="entry name" value="P-loop containing nucleoside triphosphate hydrolases"/>
    <property type="match status" value="1"/>
</dbReference>
<feature type="domain" description="DUF4005" evidence="6">
    <location>
        <begin position="286"/>
        <end position="374"/>
    </location>
</feature>
<dbReference type="PANTHER" id="PTHR32295:SF10">
    <property type="entry name" value="PROTEIN IQ-DOMAIN 25"/>
    <property type="match status" value="1"/>
</dbReference>
<dbReference type="Proteomes" id="UP000827889">
    <property type="component" value="Chromosome 4"/>
</dbReference>